<evidence type="ECO:0000313" key="2">
    <source>
        <dbReference type="EMBL" id="QHT19443.1"/>
    </source>
</evidence>
<organism evidence="2">
    <name type="scientific">viral metagenome</name>
    <dbReference type="NCBI Taxonomy" id="1070528"/>
    <lineage>
        <taxon>unclassified sequences</taxon>
        <taxon>metagenomes</taxon>
        <taxon>organismal metagenomes</taxon>
    </lineage>
</organism>
<dbReference type="EMBL" id="MN739666">
    <property type="protein sequence ID" value="QHT19443.1"/>
    <property type="molecule type" value="Genomic_DNA"/>
</dbReference>
<feature type="transmembrane region" description="Helical" evidence="1">
    <location>
        <begin position="97"/>
        <end position="117"/>
    </location>
</feature>
<name>A0A6C0DT98_9ZZZZ</name>
<keyword evidence="1" id="KW-0812">Transmembrane</keyword>
<keyword evidence="1" id="KW-0472">Membrane</keyword>
<dbReference type="AlphaFoldDB" id="A0A6C0DT98"/>
<proteinExistence type="predicted"/>
<sequence length="134" mass="14354">MAESIAKTILRASPSPASLFQMVLIGMLASVTFGTIDALNFLLIEGPMEAFWRKTGLLDEKTIPLVNGGTAAAISIFLALYIEEYLHARYAMFKHPAIDAVGIILGTCLVILGYKLYLRHKAKKAAAAAAATNA</sequence>
<feature type="transmembrane region" description="Helical" evidence="1">
    <location>
        <begin position="20"/>
        <end position="44"/>
    </location>
</feature>
<feature type="transmembrane region" description="Helical" evidence="1">
    <location>
        <begin position="65"/>
        <end position="82"/>
    </location>
</feature>
<accession>A0A6C0DT98</accession>
<evidence type="ECO:0000256" key="1">
    <source>
        <dbReference type="SAM" id="Phobius"/>
    </source>
</evidence>
<reference evidence="2" key="1">
    <citation type="journal article" date="2020" name="Nature">
        <title>Giant virus diversity and host interactions through global metagenomics.</title>
        <authorList>
            <person name="Schulz F."/>
            <person name="Roux S."/>
            <person name="Paez-Espino D."/>
            <person name="Jungbluth S."/>
            <person name="Walsh D.A."/>
            <person name="Denef V.J."/>
            <person name="McMahon K.D."/>
            <person name="Konstantinidis K.T."/>
            <person name="Eloe-Fadrosh E.A."/>
            <person name="Kyrpides N.C."/>
            <person name="Woyke T."/>
        </authorList>
    </citation>
    <scope>NUCLEOTIDE SEQUENCE</scope>
    <source>
        <strain evidence="2">GVMAG-M-3300023174-57</strain>
    </source>
</reference>
<protein>
    <submittedName>
        <fullName evidence="2">Uncharacterized protein</fullName>
    </submittedName>
</protein>
<keyword evidence="1" id="KW-1133">Transmembrane helix</keyword>